<name>A0A9Q0AY67_9PEZI</name>
<organism evidence="1 2">
    <name type="scientific">Colletotrichum abscissum</name>
    <dbReference type="NCBI Taxonomy" id="1671311"/>
    <lineage>
        <taxon>Eukaryota</taxon>
        <taxon>Fungi</taxon>
        <taxon>Dikarya</taxon>
        <taxon>Ascomycota</taxon>
        <taxon>Pezizomycotina</taxon>
        <taxon>Sordariomycetes</taxon>
        <taxon>Hypocreomycetidae</taxon>
        <taxon>Glomerellales</taxon>
        <taxon>Glomerellaceae</taxon>
        <taxon>Colletotrichum</taxon>
        <taxon>Colletotrichum acutatum species complex</taxon>
    </lineage>
</organism>
<evidence type="ECO:0000313" key="2">
    <source>
        <dbReference type="Proteomes" id="UP001056436"/>
    </source>
</evidence>
<accession>A0A9Q0AY67</accession>
<dbReference type="EMBL" id="SDAQ01000162">
    <property type="protein sequence ID" value="KAI3532956.1"/>
    <property type="molecule type" value="Genomic_DNA"/>
</dbReference>
<protein>
    <submittedName>
        <fullName evidence="1">Uncharacterized protein</fullName>
    </submittedName>
</protein>
<keyword evidence="2" id="KW-1185">Reference proteome</keyword>
<reference evidence="1" key="1">
    <citation type="submission" date="2019-01" db="EMBL/GenBank/DDBJ databases">
        <title>Colletotrichum abscissum LGMF1257.</title>
        <authorList>
            <person name="Baroncelli R."/>
        </authorList>
    </citation>
    <scope>NUCLEOTIDE SEQUENCE</scope>
    <source>
        <strain evidence="1">Ca142</strain>
    </source>
</reference>
<dbReference type="Proteomes" id="UP001056436">
    <property type="component" value="Unassembled WGS sequence"/>
</dbReference>
<comment type="caution">
    <text evidence="1">The sequence shown here is derived from an EMBL/GenBank/DDBJ whole genome shotgun (WGS) entry which is preliminary data.</text>
</comment>
<evidence type="ECO:0000313" key="1">
    <source>
        <dbReference type="EMBL" id="KAI3532956.1"/>
    </source>
</evidence>
<gene>
    <name evidence="1" type="ORF">CABS02_13701</name>
</gene>
<dbReference type="AlphaFoldDB" id="A0A9Q0AY67"/>
<proteinExistence type="predicted"/>
<sequence length="164" mass="17531">MIVASLRLRTRTLEGGTDLLNPAMLQATQQLVIINFYDRAIRSSHPITGLGTLSLPTALAAAPEPASGTSPRIPCSPSLVDVRPLHCRFAADLLCVTKLRVYEGRKSVLESMRPSTLFDTHSVAISLVLVAVARLRQDLAASDADSTLSVRRGRLAALSAEKGS</sequence>